<dbReference type="Pfam" id="PF00583">
    <property type="entry name" value="Acetyltransf_1"/>
    <property type="match status" value="1"/>
</dbReference>
<organism evidence="4 5">
    <name type="scientific">Psychromonas marina</name>
    <dbReference type="NCBI Taxonomy" id="88364"/>
    <lineage>
        <taxon>Bacteria</taxon>
        <taxon>Pseudomonadati</taxon>
        <taxon>Pseudomonadota</taxon>
        <taxon>Gammaproteobacteria</taxon>
        <taxon>Alteromonadales</taxon>
        <taxon>Psychromonadaceae</taxon>
        <taxon>Psychromonas</taxon>
    </lineage>
</organism>
<keyword evidence="1" id="KW-0808">Transferase</keyword>
<feature type="domain" description="N-acetyltransferase" evidence="3">
    <location>
        <begin position="3"/>
        <end position="149"/>
    </location>
</feature>
<evidence type="ECO:0000256" key="2">
    <source>
        <dbReference type="ARBA" id="ARBA00023315"/>
    </source>
</evidence>
<dbReference type="PROSITE" id="PS51186">
    <property type="entry name" value="GNAT"/>
    <property type="match status" value="1"/>
</dbReference>
<evidence type="ECO:0000313" key="4">
    <source>
        <dbReference type="EMBL" id="GLS92419.1"/>
    </source>
</evidence>
<comment type="caution">
    <text evidence="4">The sequence shown here is derived from an EMBL/GenBank/DDBJ whole genome shotgun (WGS) entry which is preliminary data.</text>
</comment>
<evidence type="ECO:0000256" key="1">
    <source>
        <dbReference type="ARBA" id="ARBA00022679"/>
    </source>
</evidence>
<dbReference type="PANTHER" id="PTHR43877">
    <property type="entry name" value="AMINOALKYLPHOSPHONATE N-ACETYLTRANSFERASE-RELATED-RELATED"/>
    <property type="match status" value="1"/>
</dbReference>
<reference evidence="5" key="1">
    <citation type="journal article" date="2019" name="Int. J. Syst. Evol. Microbiol.">
        <title>The Global Catalogue of Microorganisms (GCM) 10K type strain sequencing project: providing services to taxonomists for standard genome sequencing and annotation.</title>
        <authorList>
            <consortium name="The Broad Institute Genomics Platform"/>
            <consortium name="The Broad Institute Genome Sequencing Center for Infectious Disease"/>
            <person name="Wu L."/>
            <person name="Ma J."/>
        </authorList>
    </citation>
    <scope>NUCLEOTIDE SEQUENCE [LARGE SCALE GENOMIC DNA]</scope>
    <source>
        <strain evidence="5">NBRC 103166</strain>
    </source>
</reference>
<proteinExistence type="predicted"/>
<dbReference type="InterPro" id="IPR016181">
    <property type="entry name" value="Acyl_CoA_acyltransferase"/>
</dbReference>
<dbReference type="RefSeq" id="WP_284205520.1">
    <property type="nucleotide sequence ID" value="NZ_BSPQ01000021.1"/>
</dbReference>
<dbReference type="PANTHER" id="PTHR43877:SF2">
    <property type="entry name" value="AMINOALKYLPHOSPHONATE N-ACETYLTRANSFERASE-RELATED"/>
    <property type="match status" value="1"/>
</dbReference>
<evidence type="ECO:0000259" key="3">
    <source>
        <dbReference type="PROSITE" id="PS51186"/>
    </source>
</evidence>
<dbReference type="InterPro" id="IPR000182">
    <property type="entry name" value="GNAT_dom"/>
</dbReference>
<keyword evidence="5" id="KW-1185">Reference proteome</keyword>
<name>A0ABQ6E4S8_9GAMM</name>
<dbReference type="Proteomes" id="UP001157353">
    <property type="component" value="Unassembled WGS sequence"/>
</dbReference>
<evidence type="ECO:0000313" key="5">
    <source>
        <dbReference type="Proteomes" id="UP001157353"/>
    </source>
</evidence>
<dbReference type="EMBL" id="BSPQ01000021">
    <property type="protein sequence ID" value="GLS92419.1"/>
    <property type="molecule type" value="Genomic_DNA"/>
</dbReference>
<dbReference type="Gene3D" id="3.40.630.30">
    <property type="match status" value="1"/>
</dbReference>
<gene>
    <name evidence="4" type="ORF">GCM10007916_34900</name>
</gene>
<dbReference type="SUPFAM" id="SSF55729">
    <property type="entry name" value="Acyl-CoA N-acyltransferases (Nat)"/>
    <property type="match status" value="1"/>
</dbReference>
<dbReference type="CDD" id="cd04301">
    <property type="entry name" value="NAT_SF"/>
    <property type="match status" value="1"/>
</dbReference>
<sequence>MYINIKRATSENLNEVSELFNDYRVFYKQDDDLELAVSFIAERLKNKDSVIFYAYDENDNALGFTQLYPTFSSLSAASSWVLNDLYVTPSARRLGVGKKLMDTAKLFAIESNAKGIALETAEDNVNAQALYESLGYEKEVGFYNYFLTL</sequence>
<protein>
    <submittedName>
        <fullName evidence="4">N-acetyltransferase</fullName>
    </submittedName>
</protein>
<dbReference type="InterPro" id="IPR050832">
    <property type="entry name" value="Bact_Acetyltransf"/>
</dbReference>
<accession>A0ABQ6E4S8</accession>
<keyword evidence="2" id="KW-0012">Acyltransferase</keyword>